<dbReference type="InParanoid" id="A0A165PTC5"/>
<feature type="compositionally biased region" description="Polar residues" evidence="1">
    <location>
        <begin position="55"/>
        <end position="80"/>
    </location>
</feature>
<gene>
    <name evidence="2" type="ORF">NEOLEDRAFT_1139305</name>
</gene>
<accession>A0A165PTC5</accession>
<reference evidence="2 3" key="1">
    <citation type="journal article" date="2016" name="Mol. Biol. Evol.">
        <title>Comparative Genomics of Early-Diverging Mushroom-Forming Fungi Provides Insights into the Origins of Lignocellulose Decay Capabilities.</title>
        <authorList>
            <person name="Nagy L.G."/>
            <person name="Riley R."/>
            <person name="Tritt A."/>
            <person name="Adam C."/>
            <person name="Daum C."/>
            <person name="Floudas D."/>
            <person name="Sun H."/>
            <person name="Yadav J.S."/>
            <person name="Pangilinan J."/>
            <person name="Larsson K.H."/>
            <person name="Matsuura K."/>
            <person name="Barry K."/>
            <person name="Labutti K."/>
            <person name="Kuo R."/>
            <person name="Ohm R.A."/>
            <person name="Bhattacharya S.S."/>
            <person name="Shirouzu T."/>
            <person name="Yoshinaga Y."/>
            <person name="Martin F.M."/>
            <person name="Grigoriev I.V."/>
            <person name="Hibbett D.S."/>
        </authorList>
    </citation>
    <scope>NUCLEOTIDE SEQUENCE [LARGE SCALE GENOMIC DNA]</scope>
    <source>
        <strain evidence="2 3">HHB14362 ss-1</strain>
    </source>
</reference>
<feature type="region of interest" description="Disordered" evidence="1">
    <location>
        <begin position="45"/>
        <end position="80"/>
    </location>
</feature>
<name>A0A165PTC5_9AGAM</name>
<sequence>MIEYILQWNNTNHDLENTTVDALCKLNMHPHSAADGPMRERTLNYNSRKRRRQSHQSGPSSLRPTPLTSQMVQQSGHYLP</sequence>
<dbReference type="EMBL" id="KV425606">
    <property type="protein sequence ID" value="KZT21469.1"/>
    <property type="molecule type" value="Genomic_DNA"/>
</dbReference>
<dbReference type="AlphaFoldDB" id="A0A165PTC5"/>
<organism evidence="2 3">
    <name type="scientific">Neolentinus lepideus HHB14362 ss-1</name>
    <dbReference type="NCBI Taxonomy" id="1314782"/>
    <lineage>
        <taxon>Eukaryota</taxon>
        <taxon>Fungi</taxon>
        <taxon>Dikarya</taxon>
        <taxon>Basidiomycota</taxon>
        <taxon>Agaricomycotina</taxon>
        <taxon>Agaricomycetes</taxon>
        <taxon>Gloeophyllales</taxon>
        <taxon>Gloeophyllaceae</taxon>
        <taxon>Neolentinus</taxon>
    </lineage>
</organism>
<evidence type="ECO:0000313" key="3">
    <source>
        <dbReference type="Proteomes" id="UP000076761"/>
    </source>
</evidence>
<proteinExistence type="predicted"/>
<dbReference type="Proteomes" id="UP000076761">
    <property type="component" value="Unassembled WGS sequence"/>
</dbReference>
<evidence type="ECO:0000256" key="1">
    <source>
        <dbReference type="SAM" id="MobiDB-lite"/>
    </source>
</evidence>
<keyword evidence="3" id="KW-1185">Reference proteome</keyword>
<protein>
    <submittedName>
        <fullName evidence="2">Uncharacterized protein</fullName>
    </submittedName>
</protein>
<evidence type="ECO:0000313" key="2">
    <source>
        <dbReference type="EMBL" id="KZT21469.1"/>
    </source>
</evidence>